<name>A0A1V9ZNF1_9STRA</name>
<dbReference type="GO" id="GO:0008195">
    <property type="term" value="F:phosphatidate phosphatase activity"/>
    <property type="evidence" value="ECO:0007669"/>
    <property type="project" value="TreeGrafter"/>
</dbReference>
<accession>A0A1V9ZNF1</accession>
<dbReference type="OrthoDB" id="4567at2759"/>
<comment type="similarity">
    <text evidence="1">Belongs to the lipin family.</text>
</comment>
<proteinExistence type="inferred from homology"/>
<sequence>MADTVVAERRSSQEKEMRPTGNAIDVILIASEDGSFYSTEWHVMFGWSNFKSNVRAGVGDVIDIYVNDVKLNVSMKLLEYGRCTFDHQDNEYLPPTTINWSECHLKLDGTPNSVRFQHVRDSRTYTRVVECDLYVWQPNDFAVIVDLDGTITISDVEGHIRTLRLGQYDYMHMGSCDFFTKLQSIGARILYLTARPLNWAGGSRIHIREARQENIGLPLGPVVHKNPHIFKTGVLKAIQDAMVRAGRTSPHPVFVAGFGNRPSDTLAYTDAGVPLNATFLIDPESKLQAPGSEIFGSYCDPKALLWLLPKIKYKVPIDFVRQIDELTAKELDREEDIELFYYVQRDPQPIVDVAENNPSTV</sequence>
<protein>
    <submittedName>
        <fullName evidence="3">Lipin</fullName>
    </submittedName>
</protein>
<organism evidence="3 4">
    <name type="scientific">Thraustotheca clavata</name>
    <dbReference type="NCBI Taxonomy" id="74557"/>
    <lineage>
        <taxon>Eukaryota</taxon>
        <taxon>Sar</taxon>
        <taxon>Stramenopiles</taxon>
        <taxon>Oomycota</taxon>
        <taxon>Saprolegniomycetes</taxon>
        <taxon>Saprolegniales</taxon>
        <taxon>Achlyaceae</taxon>
        <taxon>Thraustotheca</taxon>
    </lineage>
</organism>
<dbReference type="InterPro" id="IPR013209">
    <property type="entry name" value="LNS2"/>
</dbReference>
<dbReference type="AlphaFoldDB" id="A0A1V9ZNF1"/>
<reference evidence="3 4" key="1">
    <citation type="journal article" date="2014" name="Genome Biol. Evol.">
        <title>The secreted proteins of Achlya hypogyna and Thraustotheca clavata identify the ancestral oomycete secretome and reveal gene acquisitions by horizontal gene transfer.</title>
        <authorList>
            <person name="Misner I."/>
            <person name="Blouin N."/>
            <person name="Leonard G."/>
            <person name="Richards T.A."/>
            <person name="Lane C.E."/>
        </authorList>
    </citation>
    <scope>NUCLEOTIDE SEQUENCE [LARGE SCALE GENOMIC DNA]</scope>
    <source>
        <strain evidence="3 4">ATCC 34112</strain>
    </source>
</reference>
<keyword evidence="4" id="KW-1185">Reference proteome</keyword>
<dbReference type="Pfam" id="PF04571">
    <property type="entry name" value="Lipin_N"/>
    <property type="match status" value="1"/>
</dbReference>
<comment type="caution">
    <text evidence="3">The sequence shown here is derived from an EMBL/GenBank/DDBJ whole genome shotgun (WGS) entry which is preliminary data.</text>
</comment>
<feature type="domain" description="LNS2/PITP" evidence="2">
    <location>
        <begin position="143"/>
        <end position="290"/>
    </location>
</feature>
<dbReference type="Proteomes" id="UP000243217">
    <property type="component" value="Unassembled WGS sequence"/>
</dbReference>
<dbReference type="STRING" id="74557.A0A1V9ZNF1"/>
<dbReference type="InterPro" id="IPR026058">
    <property type="entry name" value="LIPIN"/>
</dbReference>
<dbReference type="InterPro" id="IPR031315">
    <property type="entry name" value="LNS2/PITP"/>
</dbReference>
<dbReference type="PANTHER" id="PTHR12181">
    <property type="entry name" value="LIPIN"/>
    <property type="match status" value="1"/>
</dbReference>
<evidence type="ECO:0000313" key="4">
    <source>
        <dbReference type="Proteomes" id="UP000243217"/>
    </source>
</evidence>
<dbReference type="Pfam" id="PF08235">
    <property type="entry name" value="LNS2"/>
    <property type="match status" value="1"/>
</dbReference>
<dbReference type="InterPro" id="IPR007651">
    <property type="entry name" value="Lipin_N"/>
</dbReference>
<dbReference type="PANTHER" id="PTHR12181:SF12">
    <property type="entry name" value="PHOSPHATIDATE PHOSPHATASE"/>
    <property type="match status" value="1"/>
</dbReference>
<evidence type="ECO:0000313" key="3">
    <source>
        <dbReference type="EMBL" id="OQR99514.1"/>
    </source>
</evidence>
<dbReference type="EMBL" id="JNBS01001799">
    <property type="protein sequence ID" value="OQR99514.1"/>
    <property type="molecule type" value="Genomic_DNA"/>
</dbReference>
<dbReference type="InterPro" id="IPR036412">
    <property type="entry name" value="HAD-like_sf"/>
</dbReference>
<gene>
    <name evidence="3" type="ORF">THRCLA_06481</name>
</gene>
<dbReference type="SMART" id="SM00775">
    <property type="entry name" value="LNS2"/>
    <property type="match status" value="1"/>
</dbReference>
<dbReference type="SUPFAM" id="SSF56784">
    <property type="entry name" value="HAD-like"/>
    <property type="match status" value="1"/>
</dbReference>
<evidence type="ECO:0000256" key="1">
    <source>
        <dbReference type="ARBA" id="ARBA00005476"/>
    </source>
</evidence>
<evidence type="ECO:0000259" key="2">
    <source>
        <dbReference type="SMART" id="SM00775"/>
    </source>
</evidence>